<accession>A0A3G1A7C8</accession>
<organism evidence="2 3">
    <name type="scientific">Thermofilum adornatum 1505</name>
    <dbReference type="NCBI Taxonomy" id="697581"/>
    <lineage>
        <taxon>Archaea</taxon>
        <taxon>Thermoproteota</taxon>
        <taxon>Thermoprotei</taxon>
        <taxon>Thermofilales</taxon>
        <taxon>Thermofilaceae</taxon>
        <taxon>Thermofilum</taxon>
    </lineage>
</organism>
<sequence length="53" mass="5860">MRIARLALLQGLGLSGLRQDFAALTLSALILFPLGVTLYRYSIDLVRVKTLVE</sequence>
<feature type="transmembrane region" description="Helical" evidence="1">
    <location>
        <begin position="21"/>
        <end position="41"/>
    </location>
</feature>
<gene>
    <name evidence="2" type="ORF">TCARB_1840</name>
</gene>
<dbReference type="KEGG" id="tcb:TCARB_1840"/>
<dbReference type="AlphaFoldDB" id="A0A3G1A7C8"/>
<protein>
    <submittedName>
        <fullName evidence="2">Uncharacterized protein</fullName>
    </submittedName>
</protein>
<proteinExistence type="predicted"/>
<dbReference type="GeneID" id="58788008"/>
<evidence type="ECO:0000256" key="1">
    <source>
        <dbReference type="SAM" id="Phobius"/>
    </source>
</evidence>
<dbReference type="Proteomes" id="UP000266720">
    <property type="component" value="Chromosome"/>
</dbReference>
<keyword evidence="1" id="KW-0472">Membrane</keyword>
<dbReference type="RefSeq" id="WP_187148152.1">
    <property type="nucleotide sequence ID" value="NZ_CP007493.1"/>
</dbReference>
<dbReference type="STRING" id="697581.TCARB_1840"/>
<reference evidence="3" key="1">
    <citation type="book" date="2010" name="EXTREMOPHILES" publisher="0:0-0">
        <title>Complete genome sequences of ten hyperthermophilic archaea reveal their metabolic capabilities and possible ecological roles.</title>
        <editorList>
            <person name="?"/>
        </editorList>
        <authorList>
            <person name="Ravin N.V."/>
            <person name="Mardanov A.V."/>
            <person name="Bonch-Osmolovskaya E.A."/>
            <person name="Skryabin K.G."/>
        </authorList>
    </citation>
    <scope>NUCLEOTIDE SEQUENCE [LARGE SCALE GENOMIC DNA]</scope>
    <source>
        <strain evidence="3">1505</strain>
    </source>
</reference>
<dbReference type="EMBL" id="CP007493">
    <property type="protein sequence ID" value="AJB42876.1"/>
    <property type="molecule type" value="Genomic_DNA"/>
</dbReference>
<name>A0A3G1A7C8_9CREN</name>
<keyword evidence="1" id="KW-0812">Transmembrane</keyword>
<evidence type="ECO:0000313" key="2">
    <source>
        <dbReference type="EMBL" id="AJB42876.1"/>
    </source>
</evidence>
<keyword evidence="1" id="KW-1133">Transmembrane helix</keyword>
<evidence type="ECO:0000313" key="3">
    <source>
        <dbReference type="Proteomes" id="UP000266720"/>
    </source>
</evidence>